<reference evidence="2" key="1">
    <citation type="journal article" date="2019" name="Int. J. Syst. Evol. Microbiol.">
        <title>The Global Catalogue of Microorganisms (GCM) 10K type strain sequencing project: providing services to taxonomists for standard genome sequencing and annotation.</title>
        <authorList>
            <consortium name="The Broad Institute Genomics Platform"/>
            <consortium name="The Broad Institute Genome Sequencing Center for Infectious Disease"/>
            <person name="Wu L."/>
            <person name="Ma J."/>
        </authorList>
    </citation>
    <scope>NUCLEOTIDE SEQUENCE [LARGE SCALE GENOMIC DNA]</scope>
    <source>
        <strain evidence="2">JCM 17021</strain>
    </source>
</reference>
<dbReference type="Proteomes" id="UP001501803">
    <property type="component" value="Unassembled WGS sequence"/>
</dbReference>
<evidence type="ECO:0000313" key="2">
    <source>
        <dbReference type="Proteomes" id="UP001501803"/>
    </source>
</evidence>
<dbReference type="SUPFAM" id="SSF48452">
    <property type="entry name" value="TPR-like"/>
    <property type="match status" value="1"/>
</dbReference>
<evidence type="ECO:0000313" key="1">
    <source>
        <dbReference type="EMBL" id="GAA3895581.1"/>
    </source>
</evidence>
<name>A0ABP7L7Z1_9MICO</name>
<dbReference type="EMBL" id="BAABCN010000018">
    <property type="protein sequence ID" value="GAA3895581.1"/>
    <property type="molecule type" value="Genomic_DNA"/>
</dbReference>
<keyword evidence="2" id="KW-1185">Reference proteome</keyword>
<accession>A0ABP7L7Z1</accession>
<dbReference type="InterPro" id="IPR011990">
    <property type="entry name" value="TPR-like_helical_dom_sf"/>
</dbReference>
<organism evidence="1 2">
    <name type="scientific">Leifsonia kafniensis</name>
    <dbReference type="NCBI Taxonomy" id="475957"/>
    <lineage>
        <taxon>Bacteria</taxon>
        <taxon>Bacillati</taxon>
        <taxon>Actinomycetota</taxon>
        <taxon>Actinomycetes</taxon>
        <taxon>Micrococcales</taxon>
        <taxon>Microbacteriaceae</taxon>
        <taxon>Leifsonia</taxon>
    </lineage>
</organism>
<comment type="caution">
    <text evidence="1">The sequence shown here is derived from an EMBL/GenBank/DDBJ whole genome shotgun (WGS) entry which is preliminary data.</text>
</comment>
<proteinExistence type="predicted"/>
<evidence type="ECO:0008006" key="3">
    <source>
        <dbReference type="Google" id="ProtNLM"/>
    </source>
</evidence>
<gene>
    <name evidence="1" type="ORF">GCM10022381_41400</name>
</gene>
<sequence length="199" mass="21737">MAGYPEDNLASRVAHPAALNNGLILSIIIGYDATTLREQADPQAALARLDELGELRSLSALEEKITLLRLIDRLDEAALIANEAVRLSRFTGDRKQLASSRIRRAQVQQYQGKLDEAQAELSHCVQEAEAHEWLDVAASARENRGKVHFDQGSYEAAAADFTAAVFLRERAGASPQEIENSLLAVAVIEKFIAADDASR</sequence>
<dbReference type="Gene3D" id="1.25.40.10">
    <property type="entry name" value="Tetratricopeptide repeat domain"/>
    <property type="match status" value="1"/>
</dbReference>
<protein>
    <recommendedName>
        <fullName evidence="3">Tetratricopeptide repeat protein</fullName>
    </recommendedName>
</protein>